<gene>
    <name evidence="4" type="ORF">EAH_00041240</name>
</gene>
<feature type="coiled-coil region" evidence="1">
    <location>
        <begin position="308"/>
        <end position="415"/>
    </location>
</feature>
<evidence type="ECO:0000256" key="2">
    <source>
        <dbReference type="SAM" id="MobiDB-lite"/>
    </source>
</evidence>
<reference evidence="4" key="2">
    <citation type="submission" date="2013-10" db="EMBL/GenBank/DDBJ databases">
        <authorList>
            <person name="Aslett M."/>
        </authorList>
    </citation>
    <scope>NUCLEOTIDE SEQUENCE</scope>
    <source>
        <strain evidence="4">Houghton</strain>
    </source>
</reference>
<sequence length="842" mass="93525">MFLCAAAVAIFIACSGGDNAATAGAWGAEAAEAFGDDQVQVETVQEQVEESAAAAGGSAAEASAAGAAGPTGSVEAGGGHILSARGSRGGTSKTAGRSRRETFMARVTQVAGNSKVRSHLSTVLLLCGLLFVFGVARWLNAEEVAAAARAAAAARREELQKSLDEYEKKIKESTDITKELAERKAEASRRQAEVQAAALEAEKAEAELFEQLSSQGRGGGELLQLVRRMDKEAEALEEETRVLQEKIKAFSDMASEDISGILTKTFEEQKKLAEKKRAVVERMAEMALLEARWGEALSTQGGSILEEIQIATQELEDLKKKKLELKKEKIENAKAGLSNEEKQETKTRLEAQVRQLRAQISQKNDERAEKEKEVEELKADLEERKGQLDELKREIQDAKAKKESVESDFETKRREFLDALAPLEQAVESREKENASLSSIRKDTGDRLGTVKEQLACKAIAQEALEQHKELEEYERKLAEEHVSEQRREYEEEISELTIQLSGGGLGPKTRNVLEKRIDFLKGKHKDAAEKALEEARRSGEDLFLTLESRCVGEHRTALGIFRYFDERIDNEAENPDLVRQFLVSQRDFEEKRLKTLNLMDRASEIARQRSFGQEIRSLFGDNKSTSAVLKAERDRIEGLLQTTRERLDTANRRRSRARRGLLSLPRHDKDDGSSATDTDPTGTTRIILKRRLLGENTLITFYTERIRRLEEALKDLDITYGDKLAAARSAWTEIKKDFTTPEARWEVAGATDDALKAIGTSEESLAQVEDYVEEDDEEKQAEEILKGIDDDGSVSDADLLQIPVVDTWDITEIIRRFAEEEQMPSTQGGTAEEVGDAASSK</sequence>
<keyword evidence="5" id="KW-1185">Reference proteome</keyword>
<feature type="coiled-coil region" evidence="1">
    <location>
        <begin position="457"/>
        <end position="531"/>
    </location>
</feature>
<dbReference type="GeneID" id="25272194"/>
<dbReference type="VEuPathDB" id="ToxoDB:EAH_00041240"/>
<feature type="signal peptide" evidence="3">
    <location>
        <begin position="1"/>
        <end position="17"/>
    </location>
</feature>
<feature type="region of interest" description="Disordered" evidence="2">
    <location>
        <begin position="820"/>
        <end position="842"/>
    </location>
</feature>
<keyword evidence="1" id="KW-0175">Coiled coil</keyword>
<accession>U6GTZ0</accession>
<evidence type="ECO:0008006" key="6">
    <source>
        <dbReference type="Google" id="ProtNLM"/>
    </source>
</evidence>
<feature type="chain" id="PRO_5004670950" description="Myosin heavy chain" evidence="3">
    <location>
        <begin position="18"/>
        <end position="842"/>
    </location>
</feature>
<dbReference type="EMBL" id="HG673452">
    <property type="protein sequence ID" value="CDI83635.1"/>
    <property type="molecule type" value="Genomic_DNA"/>
</dbReference>
<evidence type="ECO:0000256" key="1">
    <source>
        <dbReference type="SAM" id="Coils"/>
    </source>
</evidence>
<dbReference type="OrthoDB" id="10594447at2759"/>
<feature type="region of interest" description="Disordered" evidence="2">
    <location>
        <begin position="648"/>
        <end position="682"/>
    </location>
</feature>
<dbReference type="RefSeq" id="XP_013247271.1">
    <property type="nucleotide sequence ID" value="XM_013391817.1"/>
</dbReference>
<protein>
    <recommendedName>
        <fullName evidence="6">Myosin heavy chain</fullName>
    </recommendedName>
</protein>
<feature type="region of interest" description="Disordered" evidence="2">
    <location>
        <begin position="78"/>
        <end position="99"/>
    </location>
</feature>
<dbReference type="Proteomes" id="UP000018050">
    <property type="component" value="Unassembled WGS sequence"/>
</dbReference>
<proteinExistence type="predicted"/>
<evidence type="ECO:0000313" key="4">
    <source>
        <dbReference type="EMBL" id="CDI83635.1"/>
    </source>
</evidence>
<organism evidence="4 5">
    <name type="scientific">Eimeria acervulina</name>
    <name type="common">Coccidian parasite</name>
    <dbReference type="NCBI Taxonomy" id="5801"/>
    <lineage>
        <taxon>Eukaryota</taxon>
        <taxon>Sar</taxon>
        <taxon>Alveolata</taxon>
        <taxon>Apicomplexa</taxon>
        <taxon>Conoidasida</taxon>
        <taxon>Coccidia</taxon>
        <taxon>Eucoccidiorida</taxon>
        <taxon>Eimeriorina</taxon>
        <taxon>Eimeriidae</taxon>
        <taxon>Eimeria</taxon>
    </lineage>
</organism>
<reference evidence="4" key="1">
    <citation type="submission" date="2013-10" db="EMBL/GenBank/DDBJ databases">
        <title>Genomic analysis of the causative agents of coccidiosis in chickens.</title>
        <authorList>
            <person name="Reid A.J."/>
            <person name="Blake D."/>
            <person name="Billington K."/>
            <person name="Browne H."/>
            <person name="Dunn M."/>
            <person name="Hung S."/>
            <person name="Kawahara F."/>
            <person name="Miranda-Saavedra D."/>
            <person name="Mourier T."/>
            <person name="Nagra H."/>
            <person name="Otto T.D."/>
            <person name="Rawlings N."/>
            <person name="Sanchez A."/>
            <person name="Sanders M."/>
            <person name="Subramaniam C."/>
            <person name="Tay Y."/>
            <person name="Dear P."/>
            <person name="Doerig C."/>
            <person name="Gruber A."/>
            <person name="Parkinson J."/>
            <person name="Shirley M."/>
            <person name="Wan K.L."/>
            <person name="Berriman M."/>
            <person name="Tomley F."/>
            <person name="Pain A."/>
        </authorList>
    </citation>
    <scope>NUCLEOTIDE SEQUENCE</scope>
    <source>
        <strain evidence="4">Houghton</strain>
    </source>
</reference>
<evidence type="ECO:0000313" key="5">
    <source>
        <dbReference type="Proteomes" id="UP000018050"/>
    </source>
</evidence>
<dbReference type="AlphaFoldDB" id="U6GTZ0"/>
<name>U6GTZ0_EIMAC</name>
<feature type="coiled-coil region" evidence="1">
    <location>
        <begin position="149"/>
        <end position="253"/>
    </location>
</feature>
<keyword evidence="3" id="KW-0732">Signal</keyword>
<evidence type="ECO:0000256" key="3">
    <source>
        <dbReference type="SAM" id="SignalP"/>
    </source>
</evidence>
<dbReference type="OMA" id="TWDITEI"/>